<dbReference type="Proteomes" id="UP000669060">
    <property type="component" value="Unassembled WGS sequence"/>
</dbReference>
<protein>
    <submittedName>
        <fullName evidence="10">Glycosyltransferase family 2 protein</fullName>
    </submittedName>
</protein>
<keyword evidence="2" id="KW-1003">Cell membrane</keyword>
<proteinExistence type="predicted"/>
<keyword evidence="2" id="KW-0997">Cell inner membrane</keyword>
<dbReference type="InterPro" id="IPR001173">
    <property type="entry name" value="Glyco_trans_2-like"/>
</dbReference>
<keyword evidence="3" id="KW-0328">Glycosyltransferase</keyword>
<dbReference type="Pfam" id="PF00535">
    <property type="entry name" value="Glycos_transf_2"/>
    <property type="match status" value="1"/>
</dbReference>
<evidence type="ECO:0000256" key="3">
    <source>
        <dbReference type="ARBA" id="ARBA00022676"/>
    </source>
</evidence>
<comment type="caution">
    <text evidence="10">The sequence shown here is derived from an EMBL/GenBank/DDBJ whole genome shotgun (WGS) entry which is preliminary data.</text>
</comment>
<accession>A0ABS3TW65</accession>
<evidence type="ECO:0000256" key="2">
    <source>
        <dbReference type="ARBA" id="ARBA00022519"/>
    </source>
</evidence>
<evidence type="ECO:0000313" key="11">
    <source>
        <dbReference type="Proteomes" id="UP000669060"/>
    </source>
</evidence>
<evidence type="ECO:0000259" key="9">
    <source>
        <dbReference type="Pfam" id="PF00535"/>
    </source>
</evidence>
<evidence type="ECO:0000256" key="5">
    <source>
        <dbReference type="ARBA" id="ARBA00022692"/>
    </source>
</evidence>
<evidence type="ECO:0000256" key="7">
    <source>
        <dbReference type="ARBA" id="ARBA00023136"/>
    </source>
</evidence>
<sequence>MSASRRRPPFISLVVPCYNESAVLPLFHETLTQKMGELDCVGYEIVFVNDGSRDTTLDYLRTLATLDPRVVVIDLARNFGKEAALTAGLDEARGDVVIPMDADLQDPPGLLATFLQNWRDGYDVVLARRCDRSSDSWLKRTTARAFYNLHNRLADIPLPQDVGDFRLMDRHVVDALKDLPERRRFMKGLFAWVGHRTTIVDYTRDARAAGSSKFSGWKLWNLALEGITSFSTLPLRVWTYLGALIALLSMSYAGFIVARTLLFGVDLPGYASLLTSILLLSGIQLIGIGVVGEYVGRIYMESKQRPIYLVGARYGRGSLQSPESRPHEV</sequence>
<keyword evidence="7 8" id="KW-0472">Membrane</keyword>
<feature type="transmembrane region" description="Helical" evidence="8">
    <location>
        <begin position="270"/>
        <end position="295"/>
    </location>
</feature>
<dbReference type="InterPro" id="IPR029044">
    <property type="entry name" value="Nucleotide-diphossugar_trans"/>
</dbReference>
<name>A0ABS3TW65_9PSED</name>
<keyword evidence="11" id="KW-1185">Reference proteome</keyword>
<evidence type="ECO:0000313" key="10">
    <source>
        <dbReference type="EMBL" id="MBO3276809.1"/>
    </source>
</evidence>
<evidence type="ECO:0000256" key="4">
    <source>
        <dbReference type="ARBA" id="ARBA00022679"/>
    </source>
</evidence>
<dbReference type="Gene3D" id="3.90.550.10">
    <property type="entry name" value="Spore Coat Polysaccharide Biosynthesis Protein SpsA, Chain A"/>
    <property type="match status" value="1"/>
</dbReference>
<evidence type="ECO:0000256" key="8">
    <source>
        <dbReference type="SAM" id="Phobius"/>
    </source>
</evidence>
<gene>
    <name evidence="10" type="ORF">JFY56_16415</name>
</gene>
<organism evidence="10 11">
    <name type="scientific">Pseudomonas schmalbachii</name>
    <dbReference type="NCBI Taxonomy" id="2816993"/>
    <lineage>
        <taxon>Bacteria</taxon>
        <taxon>Pseudomonadati</taxon>
        <taxon>Pseudomonadota</taxon>
        <taxon>Gammaproteobacteria</taxon>
        <taxon>Pseudomonadales</taxon>
        <taxon>Pseudomonadaceae</taxon>
        <taxon>Pseudomonas</taxon>
    </lineage>
</organism>
<keyword evidence="6 8" id="KW-1133">Transmembrane helix</keyword>
<keyword evidence="4" id="KW-0808">Transferase</keyword>
<keyword evidence="5 8" id="KW-0812">Transmembrane</keyword>
<dbReference type="InterPro" id="IPR050256">
    <property type="entry name" value="Glycosyltransferase_2"/>
</dbReference>
<dbReference type="CDD" id="cd04187">
    <property type="entry name" value="DPM1_like_bac"/>
    <property type="match status" value="1"/>
</dbReference>
<feature type="domain" description="Glycosyltransferase 2-like" evidence="9">
    <location>
        <begin position="12"/>
        <end position="174"/>
    </location>
</feature>
<feature type="transmembrane region" description="Helical" evidence="8">
    <location>
        <begin position="237"/>
        <end position="258"/>
    </location>
</feature>
<dbReference type="PANTHER" id="PTHR48090">
    <property type="entry name" value="UNDECAPRENYL-PHOSPHATE 4-DEOXY-4-FORMAMIDO-L-ARABINOSE TRANSFERASE-RELATED"/>
    <property type="match status" value="1"/>
</dbReference>
<comment type="subcellular location">
    <subcellularLocation>
        <location evidence="1">Membrane</location>
        <topology evidence="1">Multi-pass membrane protein</topology>
    </subcellularLocation>
</comment>
<evidence type="ECO:0000256" key="6">
    <source>
        <dbReference type="ARBA" id="ARBA00022989"/>
    </source>
</evidence>
<dbReference type="SUPFAM" id="SSF53448">
    <property type="entry name" value="Nucleotide-diphospho-sugar transferases"/>
    <property type="match status" value="1"/>
</dbReference>
<dbReference type="RefSeq" id="WP_208314924.1">
    <property type="nucleotide sequence ID" value="NZ_JAELYA010000006.1"/>
</dbReference>
<evidence type="ECO:0000256" key="1">
    <source>
        <dbReference type="ARBA" id="ARBA00004141"/>
    </source>
</evidence>
<dbReference type="PANTHER" id="PTHR48090:SF1">
    <property type="entry name" value="PROPHAGE BACTOPRENOL GLUCOSYL TRANSFERASE HOMOLOG"/>
    <property type="match status" value="1"/>
</dbReference>
<dbReference type="EMBL" id="JAELYA010000006">
    <property type="protein sequence ID" value="MBO3276809.1"/>
    <property type="molecule type" value="Genomic_DNA"/>
</dbReference>
<reference evidence="10 11" key="1">
    <citation type="submission" date="2020-12" db="EMBL/GenBank/DDBJ databases">
        <title>Pseudomonas schmalbachii sp. nov. isolated from millipede gut.</title>
        <authorList>
            <person name="Shelomi M."/>
        </authorList>
    </citation>
    <scope>NUCLEOTIDE SEQUENCE [LARGE SCALE GENOMIC DNA]</scope>
    <source>
        <strain evidence="10 11">Milli4</strain>
    </source>
</reference>